<organism evidence="1 2">
    <name type="scientific">Petrocella atlantisensis</name>
    <dbReference type="NCBI Taxonomy" id="2173034"/>
    <lineage>
        <taxon>Bacteria</taxon>
        <taxon>Bacillati</taxon>
        <taxon>Bacillota</taxon>
        <taxon>Clostridia</taxon>
        <taxon>Lachnospirales</taxon>
        <taxon>Vallitaleaceae</taxon>
        <taxon>Petrocella</taxon>
    </lineage>
</organism>
<dbReference type="AlphaFoldDB" id="A0A3P7NYN1"/>
<gene>
    <name evidence="1" type="ORF">PATL70BA_2196</name>
</gene>
<dbReference type="EMBL" id="LR130778">
    <property type="protein sequence ID" value="VDN48085.1"/>
    <property type="molecule type" value="Genomic_DNA"/>
</dbReference>
<name>A0A3P7NYN1_9FIRM</name>
<dbReference type="Proteomes" id="UP000279029">
    <property type="component" value="Chromosome"/>
</dbReference>
<proteinExistence type="predicted"/>
<accession>A0A3P7NYN1</accession>
<keyword evidence="2" id="KW-1185">Reference proteome</keyword>
<sequence length="48" mass="5669">MKNFAVPRSPWLVLDRIENKTYILTNYEAANLAALFVFFRKAYAMLTR</sequence>
<reference evidence="1 2" key="1">
    <citation type="submission" date="2018-09" db="EMBL/GenBank/DDBJ databases">
        <authorList>
            <person name="Postec A."/>
        </authorList>
    </citation>
    <scope>NUCLEOTIDE SEQUENCE [LARGE SCALE GENOMIC DNA]</scope>
    <source>
        <strain evidence="1">70B-A</strain>
    </source>
</reference>
<evidence type="ECO:0000313" key="2">
    <source>
        <dbReference type="Proteomes" id="UP000279029"/>
    </source>
</evidence>
<protein>
    <submittedName>
        <fullName evidence="1">Uncharacterized protein</fullName>
    </submittedName>
</protein>
<evidence type="ECO:0000313" key="1">
    <source>
        <dbReference type="EMBL" id="VDN48085.1"/>
    </source>
</evidence>
<dbReference type="KEGG" id="cbar:PATL70BA_2196"/>